<dbReference type="AlphaFoldDB" id="A0A520N3R8"/>
<comment type="similarity">
    <text evidence="2">Belongs to the cytochrome c oxidase subunit 3 family.</text>
</comment>
<proteinExistence type="inferred from homology"/>
<dbReference type="Gene3D" id="1.20.120.80">
    <property type="entry name" value="Cytochrome c oxidase, subunit III, four-helix bundle"/>
    <property type="match status" value="1"/>
</dbReference>
<reference evidence="12 13" key="1">
    <citation type="submission" date="2019-02" db="EMBL/GenBank/DDBJ databases">
        <title>Prokaryotic population dynamics and viral predation in marine succession experiment using metagenomics: the confinement effect.</title>
        <authorList>
            <person name="Haro-Moreno J.M."/>
            <person name="Rodriguez-Valera F."/>
            <person name="Lopez-Perez M."/>
        </authorList>
    </citation>
    <scope>NUCLEOTIDE SEQUENCE [LARGE SCALE GENOMIC DNA]</scope>
    <source>
        <strain evidence="12">MED-G160</strain>
    </source>
</reference>
<dbReference type="CDD" id="cd01665">
    <property type="entry name" value="Cyt_c_Oxidase_III"/>
    <property type="match status" value="1"/>
</dbReference>
<dbReference type="EC" id="7.1.1.9" evidence="3"/>
<dbReference type="Proteomes" id="UP000318710">
    <property type="component" value="Unassembled WGS sequence"/>
</dbReference>
<dbReference type="Gene3D" id="1.10.287.70">
    <property type="match status" value="1"/>
</dbReference>
<dbReference type="PANTHER" id="PTHR11403:SF7">
    <property type="entry name" value="CYTOCHROME C OXIDASE SUBUNIT 3"/>
    <property type="match status" value="1"/>
</dbReference>
<dbReference type="GO" id="GO:0016020">
    <property type="term" value="C:membrane"/>
    <property type="evidence" value="ECO:0007669"/>
    <property type="project" value="UniProtKB-SubCell"/>
</dbReference>
<evidence type="ECO:0000256" key="9">
    <source>
        <dbReference type="ARBA" id="ARBA00031625"/>
    </source>
</evidence>
<feature type="transmembrane region" description="Helical" evidence="10">
    <location>
        <begin position="45"/>
        <end position="62"/>
    </location>
</feature>
<evidence type="ECO:0000256" key="5">
    <source>
        <dbReference type="ARBA" id="ARBA00022967"/>
    </source>
</evidence>
<dbReference type="EMBL" id="SHBF01000005">
    <property type="protein sequence ID" value="RZO28141.1"/>
    <property type="molecule type" value="Genomic_DNA"/>
</dbReference>
<feature type="transmembrane region" description="Helical" evidence="10">
    <location>
        <begin position="12"/>
        <end position="33"/>
    </location>
</feature>
<dbReference type="PROSITE" id="PS50253">
    <property type="entry name" value="COX3"/>
    <property type="match status" value="1"/>
</dbReference>
<comment type="subcellular location">
    <subcellularLocation>
        <location evidence="1">Membrane</location>
        <topology evidence="1">Multi-pass membrane protein</topology>
    </subcellularLocation>
</comment>
<feature type="transmembrane region" description="Helical" evidence="10">
    <location>
        <begin position="82"/>
        <end position="107"/>
    </location>
</feature>
<evidence type="ECO:0000256" key="8">
    <source>
        <dbReference type="ARBA" id="ARBA00031400"/>
    </source>
</evidence>
<keyword evidence="4 10" id="KW-0812">Transmembrane</keyword>
<name>A0A520N3R8_9GAMM</name>
<evidence type="ECO:0000256" key="10">
    <source>
        <dbReference type="SAM" id="Phobius"/>
    </source>
</evidence>
<feature type="domain" description="Heme-copper oxidase subunit III family profile" evidence="11">
    <location>
        <begin position="2"/>
        <end position="304"/>
    </location>
</feature>
<protein>
    <recommendedName>
        <fullName evidence="3">cytochrome-c oxidase</fullName>
        <ecNumber evidence="3">7.1.1.9</ecNumber>
    </recommendedName>
    <alternativeName>
        <fullName evidence="8">Cytochrome aa3 subunit 3</fullName>
    </alternativeName>
    <alternativeName>
        <fullName evidence="9">Cytochrome c oxidase polypeptide III</fullName>
    </alternativeName>
</protein>
<dbReference type="InterPro" id="IPR000298">
    <property type="entry name" value="Cyt_c_oxidase-like_su3"/>
</dbReference>
<accession>A0A520N3R8</accession>
<dbReference type="InterPro" id="IPR035973">
    <property type="entry name" value="Cyt_c_oxidase_su3-like_sf"/>
</dbReference>
<feature type="transmembrane region" description="Helical" evidence="10">
    <location>
        <begin position="239"/>
        <end position="264"/>
    </location>
</feature>
<feature type="transmembrane region" description="Helical" evidence="10">
    <location>
        <begin position="285"/>
        <end position="303"/>
    </location>
</feature>
<gene>
    <name evidence="12" type="ORF">EVA93_01610</name>
</gene>
<sequence length="304" mass="34578">MSGGSYYVPDQSRFPIFMAVSLFLLVMGASSTINNLDDPTSNSVYILYSGFACLFLTMFFWFRQVIKEHLAGLDSNQLKQSYVYGMAWFIFSEVMFFAAFFGALFYVRTLAVPWLAGEGSKGAAITAIELWPAFESSWPVMTTPDQGNEYDLADKSMAWPGWSKALLWLPLWNTIVLLSSSWTVHLAHLGLKKGNRKKFNVYLGITVLLALIFVGLQALEYYEAYAHYGLKLNSGIYGSTFFMLTGFHGFHVMMGGFMLAIMLARSVFAGHFEQHDHFGFEAASWYWHFVDVVWLMLFLFVYIL</sequence>
<evidence type="ECO:0000256" key="3">
    <source>
        <dbReference type="ARBA" id="ARBA00012949"/>
    </source>
</evidence>
<dbReference type="SUPFAM" id="SSF81452">
    <property type="entry name" value="Cytochrome c oxidase subunit III-like"/>
    <property type="match status" value="1"/>
</dbReference>
<dbReference type="InterPro" id="IPR024791">
    <property type="entry name" value="Cyt_c/ubiquinol_Oxase_su3"/>
</dbReference>
<dbReference type="InterPro" id="IPR033945">
    <property type="entry name" value="Cyt_c_oxase_su3_dom"/>
</dbReference>
<evidence type="ECO:0000256" key="1">
    <source>
        <dbReference type="ARBA" id="ARBA00004141"/>
    </source>
</evidence>
<dbReference type="Pfam" id="PF00510">
    <property type="entry name" value="COX3"/>
    <property type="match status" value="2"/>
</dbReference>
<keyword evidence="5" id="KW-1278">Translocase</keyword>
<keyword evidence="6 10" id="KW-1133">Transmembrane helix</keyword>
<dbReference type="InterPro" id="IPR013833">
    <property type="entry name" value="Cyt_c_oxidase_su3_a-hlx"/>
</dbReference>
<dbReference type="FunFam" id="1.20.120.80:FF:000003">
    <property type="entry name" value="Cytochrome c oxidase subunit 3"/>
    <property type="match status" value="1"/>
</dbReference>
<comment type="caution">
    <text evidence="12">The sequence shown here is derived from an EMBL/GenBank/DDBJ whole genome shotgun (WGS) entry which is preliminary data.</text>
</comment>
<dbReference type="GO" id="GO:0019646">
    <property type="term" value="P:aerobic electron transport chain"/>
    <property type="evidence" value="ECO:0007669"/>
    <property type="project" value="InterPro"/>
</dbReference>
<evidence type="ECO:0000256" key="2">
    <source>
        <dbReference type="ARBA" id="ARBA00010581"/>
    </source>
</evidence>
<dbReference type="GO" id="GO:0004129">
    <property type="term" value="F:cytochrome-c oxidase activity"/>
    <property type="evidence" value="ECO:0007669"/>
    <property type="project" value="UniProtKB-EC"/>
</dbReference>
<evidence type="ECO:0000256" key="4">
    <source>
        <dbReference type="ARBA" id="ARBA00022692"/>
    </source>
</evidence>
<evidence type="ECO:0000256" key="6">
    <source>
        <dbReference type="ARBA" id="ARBA00022989"/>
    </source>
</evidence>
<evidence type="ECO:0000313" key="13">
    <source>
        <dbReference type="Proteomes" id="UP000318710"/>
    </source>
</evidence>
<dbReference type="PANTHER" id="PTHR11403">
    <property type="entry name" value="CYTOCHROME C OXIDASE SUBUNIT III"/>
    <property type="match status" value="1"/>
</dbReference>
<evidence type="ECO:0000256" key="7">
    <source>
        <dbReference type="ARBA" id="ARBA00023136"/>
    </source>
</evidence>
<feature type="transmembrane region" description="Helical" evidence="10">
    <location>
        <begin position="165"/>
        <end position="187"/>
    </location>
</feature>
<evidence type="ECO:0000313" key="12">
    <source>
        <dbReference type="EMBL" id="RZO28141.1"/>
    </source>
</evidence>
<evidence type="ECO:0000259" key="11">
    <source>
        <dbReference type="PROSITE" id="PS50253"/>
    </source>
</evidence>
<feature type="transmembrane region" description="Helical" evidence="10">
    <location>
        <begin position="199"/>
        <end position="219"/>
    </location>
</feature>
<organism evidence="12 13">
    <name type="scientific">SAR86 cluster bacterium</name>
    <dbReference type="NCBI Taxonomy" id="2030880"/>
    <lineage>
        <taxon>Bacteria</taxon>
        <taxon>Pseudomonadati</taxon>
        <taxon>Pseudomonadota</taxon>
        <taxon>Gammaproteobacteria</taxon>
        <taxon>SAR86 cluster</taxon>
    </lineage>
</organism>
<keyword evidence="7 10" id="KW-0472">Membrane</keyword>